<dbReference type="AlphaFoldDB" id="A0A1M7YEB0"/>
<protein>
    <submittedName>
        <fullName evidence="1">Uncharacterized protein</fullName>
    </submittedName>
</protein>
<evidence type="ECO:0000313" key="2">
    <source>
        <dbReference type="Proteomes" id="UP000184603"/>
    </source>
</evidence>
<organism evidence="1 2">
    <name type="scientific">Desulfopila aestuarii DSM 18488</name>
    <dbReference type="NCBI Taxonomy" id="1121416"/>
    <lineage>
        <taxon>Bacteria</taxon>
        <taxon>Pseudomonadati</taxon>
        <taxon>Thermodesulfobacteriota</taxon>
        <taxon>Desulfobulbia</taxon>
        <taxon>Desulfobulbales</taxon>
        <taxon>Desulfocapsaceae</taxon>
        <taxon>Desulfopila</taxon>
    </lineage>
</organism>
<reference evidence="1 2" key="1">
    <citation type="submission" date="2016-12" db="EMBL/GenBank/DDBJ databases">
        <authorList>
            <person name="Song W.-J."/>
            <person name="Kurnit D.M."/>
        </authorList>
    </citation>
    <scope>NUCLEOTIDE SEQUENCE [LARGE SCALE GENOMIC DNA]</scope>
    <source>
        <strain evidence="1 2">DSM 18488</strain>
    </source>
</reference>
<name>A0A1M7YEB0_9BACT</name>
<dbReference type="EMBL" id="FRFE01000021">
    <property type="protein sequence ID" value="SHO50828.1"/>
    <property type="molecule type" value="Genomic_DNA"/>
</dbReference>
<keyword evidence="2" id="KW-1185">Reference proteome</keyword>
<accession>A0A1M7YEB0</accession>
<dbReference type="STRING" id="1121416.SAMN02745220_03657"/>
<dbReference type="Pfam" id="PF24585">
    <property type="entry name" value="YunG"/>
    <property type="match status" value="1"/>
</dbReference>
<sequence length="66" mass="7846">MRTCIGGHWHYYNRINGKIFDFTSSQFDEKIEYDNLESSIEDALTDCDEQQVAALTIRFKNFYNEI</sequence>
<dbReference type="InterPro" id="IPR056238">
    <property type="entry name" value="YunG-like"/>
</dbReference>
<gene>
    <name evidence="1" type="ORF">SAMN02745220_03657</name>
</gene>
<evidence type="ECO:0000313" key="1">
    <source>
        <dbReference type="EMBL" id="SHO50828.1"/>
    </source>
</evidence>
<proteinExistence type="predicted"/>
<dbReference type="Proteomes" id="UP000184603">
    <property type="component" value="Unassembled WGS sequence"/>
</dbReference>